<dbReference type="Proteomes" id="UP000723463">
    <property type="component" value="Unassembled WGS sequence"/>
</dbReference>
<dbReference type="InterPro" id="IPR029044">
    <property type="entry name" value="Nucleotide-diphossugar_trans"/>
</dbReference>
<feature type="transmembrane region" description="Helical" evidence="1">
    <location>
        <begin position="21"/>
        <end position="40"/>
    </location>
</feature>
<keyword evidence="1" id="KW-1133">Transmembrane helix</keyword>
<dbReference type="EMBL" id="JAAAXW010000515">
    <property type="protein sequence ID" value="KAF9536904.1"/>
    <property type="molecule type" value="Genomic_DNA"/>
</dbReference>
<keyword evidence="3" id="KW-1185">Reference proteome</keyword>
<dbReference type="AlphaFoldDB" id="A0A9P6EWZ0"/>
<protein>
    <submittedName>
        <fullName evidence="2">Uncharacterized protein</fullName>
    </submittedName>
</protein>
<keyword evidence="1" id="KW-0472">Membrane</keyword>
<sequence>MGSSPRSALNWMMPRSHLKKIIVGLVILMIVLVSTVNIELEYYTWRNRMDLEVSDLHMITTGSSSSLKPTTSIPFASVLWHVTQAVKVCDLSNSDRMCDIKMSRDYNYDELGLKAQDWLQSGRFSQIVDQNEVIVKLDDDTIVSKDVLDDLVDAFIKSDCKFAGAMRQADGFFWSSGPLFLVKTDYLKQQLRDNGAELQHHKKHEDVQMSALLALQDRKSVCNIDVNMFKHRYYEDNRMLIRYKPYVKC</sequence>
<evidence type="ECO:0000256" key="1">
    <source>
        <dbReference type="SAM" id="Phobius"/>
    </source>
</evidence>
<evidence type="ECO:0000313" key="2">
    <source>
        <dbReference type="EMBL" id="KAF9536904.1"/>
    </source>
</evidence>
<gene>
    <name evidence="2" type="ORF">EC957_009423</name>
</gene>
<evidence type="ECO:0000313" key="3">
    <source>
        <dbReference type="Proteomes" id="UP000723463"/>
    </source>
</evidence>
<comment type="caution">
    <text evidence="2">The sequence shown here is derived from an EMBL/GenBank/DDBJ whole genome shotgun (WGS) entry which is preliminary data.</text>
</comment>
<keyword evidence="1" id="KW-0812">Transmembrane</keyword>
<proteinExistence type="predicted"/>
<reference evidence="2" key="1">
    <citation type="journal article" date="2020" name="Fungal Divers.">
        <title>Resolving the Mortierellaceae phylogeny through synthesis of multi-gene phylogenetics and phylogenomics.</title>
        <authorList>
            <person name="Vandepol N."/>
            <person name="Liber J."/>
            <person name="Desiro A."/>
            <person name="Na H."/>
            <person name="Kennedy M."/>
            <person name="Barry K."/>
            <person name="Grigoriev I.V."/>
            <person name="Miller A.N."/>
            <person name="O'Donnell K."/>
            <person name="Stajich J.E."/>
            <person name="Bonito G."/>
        </authorList>
    </citation>
    <scope>NUCLEOTIDE SEQUENCE</scope>
    <source>
        <strain evidence="2">NRRL 2591</strain>
    </source>
</reference>
<dbReference type="SUPFAM" id="SSF53448">
    <property type="entry name" value="Nucleotide-diphospho-sugar transferases"/>
    <property type="match status" value="1"/>
</dbReference>
<accession>A0A9P6EWZ0</accession>
<organism evidence="2 3">
    <name type="scientific">Mortierella hygrophila</name>
    <dbReference type="NCBI Taxonomy" id="979708"/>
    <lineage>
        <taxon>Eukaryota</taxon>
        <taxon>Fungi</taxon>
        <taxon>Fungi incertae sedis</taxon>
        <taxon>Mucoromycota</taxon>
        <taxon>Mortierellomycotina</taxon>
        <taxon>Mortierellomycetes</taxon>
        <taxon>Mortierellales</taxon>
        <taxon>Mortierellaceae</taxon>
        <taxon>Mortierella</taxon>
    </lineage>
</organism>
<name>A0A9P6EWZ0_9FUNG</name>